<keyword evidence="16" id="KW-1185">Reference proteome</keyword>
<evidence type="ECO:0000259" key="14">
    <source>
        <dbReference type="PROSITE" id="PS50806"/>
    </source>
</evidence>
<dbReference type="PROSITE" id="PS00028">
    <property type="entry name" value="ZINC_FINGER_C2H2_1"/>
    <property type="match status" value="1"/>
</dbReference>
<feature type="region of interest" description="Disordered" evidence="11">
    <location>
        <begin position="63"/>
        <end position="130"/>
    </location>
</feature>
<evidence type="ECO:0000256" key="5">
    <source>
        <dbReference type="ARBA" id="ARBA00022723"/>
    </source>
</evidence>
<dbReference type="Proteomes" id="UP001044222">
    <property type="component" value="Unassembled WGS sequence"/>
</dbReference>
<feature type="domain" description="KRAB-related" evidence="14">
    <location>
        <begin position="15"/>
        <end position="78"/>
    </location>
</feature>
<dbReference type="PROSITE" id="PS50280">
    <property type="entry name" value="SET"/>
    <property type="match status" value="1"/>
</dbReference>
<evidence type="ECO:0000256" key="6">
    <source>
        <dbReference type="ARBA" id="ARBA00022737"/>
    </source>
</evidence>
<dbReference type="InterPro" id="IPR013087">
    <property type="entry name" value="Znf_C2H2_type"/>
</dbReference>
<keyword evidence="8" id="KW-0862">Zinc</keyword>
<name>A0A9D3RZT7_ANGAN</name>
<keyword evidence="5" id="KW-0479">Metal-binding</keyword>
<evidence type="ECO:0000256" key="10">
    <source>
        <dbReference type="PROSITE-ProRule" id="PRU00042"/>
    </source>
</evidence>
<dbReference type="PANTHER" id="PTHR14112">
    <property type="entry name" value="SYNOVIAL SARCOMA, X MEMBER"/>
    <property type="match status" value="1"/>
</dbReference>
<evidence type="ECO:0000256" key="8">
    <source>
        <dbReference type="ARBA" id="ARBA00022833"/>
    </source>
</evidence>
<dbReference type="SUPFAM" id="SSF109640">
    <property type="entry name" value="KRAB domain (Kruppel-associated box)"/>
    <property type="match status" value="1"/>
</dbReference>
<evidence type="ECO:0000256" key="4">
    <source>
        <dbReference type="ARBA" id="ARBA00022691"/>
    </source>
</evidence>
<dbReference type="GO" id="GO:0008270">
    <property type="term" value="F:zinc ion binding"/>
    <property type="evidence" value="ECO:0007669"/>
    <property type="project" value="UniProtKB-KW"/>
</dbReference>
<dbReference type="Gene3D" id="3.30.160.60">
    <property type="entry name" value="Classic Zinc Finger"/>
    <property type="match status" value="1"/>
</dbReference>
<reference evidence="15" key="1">
    <citation type="submission" date="2021-01" db="EMBL/GenBank/DDBJ databases">
        <title>A chromosome-scale assembly of European eel, Anguilla anguilla.</title>
        <authorList>
            <person name="Henkel C."/>
            <person name="Jong-Raadsen S.A."/>
            <person name="Dufour S."/>
            <person name="Weltzien F.-A."/>
            <person name="Palstra A.P."/>
            <person name="Pelster B."/>
            <person name="Spaink H.P."/>
            <person name="Van Den Thillart G.E."/>
            <person name="Jansen H."/>
            <person name="Zahm M."/>
            <person name="Klopp C."/>
            <person name="Cedric C."/>
            <person name="Louis A."/>
            <person name="Berthelot C."/>
            <person name="Parey E."/>
            <person name="Roest Crollius H."/>
            <person name="Montfort J."/>
            <person name="Robinson-Rechavi M."/>
            <person name="Bucao C."/>
            <person name="Bouchez O."/>
            <person name="Gislard M."/>
            <person name="Lluch J."/>
            <person name="Milhes M."/>
            <person name="Lampietro C."/>
            <person name="Lopez Roques C."/>
            <person name="Donnadieu C."/>
            <person name="Braasch I."/>
            <person name="Desvignes T."/>
            <person name="Postlethwait J."/>
            <person name="Bobe J."/>
            <person name="Guiguen Y."/>
            <person name="Dirks R."/>
        </authorList>
    </citation>
    <scope>NUCLEOTIDE SEQUENCE</scope>
    <source>
        <strain evidence="15">Tag_6206</strain>
        <tissue evidence="15">Liver</tissue>
    </source>
</reference>
<evidence type="ECO:0000256" key="11">
    <source>
        <dbReference type="SAM" id="MobiDB-lite"/>
    </source>
</evidence>
<keyword evidence="7 10" id="KW-0863">Zinc-finger</keyword>
<dbReference type="InterPro" id="IPR001214">
    <property type="entry name" value="SET_dom"/>
</dbReference>
<feature type="domain" description="C2H2-type" evidence="12">
    <location>
        <begin position="392"/>
        <end position="420"/>
    </location>
</feature>
<dbReference type="GO" id="GO:0042054">
    <property type="term" value="F:histone methyltransferase activity"/>
    <property type="evidence" value="ECO:0007669"/>
    <property type="project" value="InterPro"/>
</dbReference>
<dbReference type="PROSITE" id="PS50806">
    <property type="entry name" value="KRAB_RELATED"/>
    <property type="match status" value="1"/>
</dbReference>
<comment type="caution">
    <text evidence="15">The sequence shown here is derived from an EMBL/GenBank/DDBJ whole genome shotgun (WGS) entry which is preliminary data.</text>
</comment>
<dbReference type="Gene3D" id="2.170.270.10">
    <property type="entry name" value="SET domain"/>
    <property type="match status" value="1"/>
</dbReference>
<dbReference type="Pfam" id="PF21549">
    <property type="entry name" value="PRDM2_PR"/>
    <property type="match status" value="1"/>
</dbReference>
<keyword evidence="9" id="KW-0539">Nucleus</keyword>
<organism evidence="15 16">
    <name type="scientific">Anguilla anguilla</name>
    <name type="common">European freshwater eel</name>
    <name type="synonym">Muraena anguilla</name>
    <dbReference type="NCBI Taxonomy" id="7936"/>
    <lineage>
        <taxon>Eukaryota</taxon>
        <taxon>Metazoa</taxon>
        <taxon>Chordata</taxon>
        <taxon>Craniata</taxon>
        <taxon>Vertebrata</taxon>
        <taxon>Euteleostomi</taxon>
        <taxon>Actinopterygii</taxon>
        <taxon>Neopterygii</taxon>
        <taxon>Teleostei</taxon>
        <taxon>Anguilliformes</taxon>
        <taxon>Anguillidae</taxon>
        <taxon>Anguilla</taxon>
    </lineage>
</organism>
<dbReference type="InterPro" id="IPR046341">
    <property type="entry name" value="SET_dom_sf"/>
</dbReference>
<comment type="subcellular location">
    <subcellularLocation>
        <location evidence="1">Nucleus</location>
    </subcellularLocation>
</comment>
<protein>
    <recommendedName>
        <fullName evidence="17">SET domain-containing protein</fullName>
    </recommendedName>
</protein>
<evidence type="ECO:0008006" key="17">
    <source>
        <dbReference type="Google" id="ProtNLM"/>
    </source>
</evidence>
<evidence type="ECO:0000256" key="7">
    <source>
        <dbReference type="ARBA" id="ARBA00022771"/>
    </source>
</evidence>
<dbReference type="SMART" id="SM00317">
    <property type="entry name" value="SET"/>
    <property type="match status" value="1"/>
</dbReference>
<evidence type="ECO:0000259" key="13">
    <source>
        <dbReference type="PROSITE" id="PS50280"/>
    </source>
</evidence>
<keyword evidence="4" id="KW-0949">S-adenosyl-L-methionine</keyword>
<dbReference type="SUPFAM" id="SSF82199">
    <property type="entry name" value="SET domain"/>
    <property type="match status" value="1"/>
</dbReference>
<dbReference type="PROSITE" id="PS50157">
    <property type="entry name" value="ZINC_FINGER_C2H2_2"/>
    <property type="match status" value="1"/>
</dbReference>
<feature type="domain" description="SET" evidence="13">
    <location>
        <begin position="248"/>
        <end position="360"/>
    </location>
</feature>
<feature type="region of interest" description="Disordered" evidence="11">
    <location>
        <begin position="159"/>
        <end position="198"/>
    </location>
</feature>
<dbReference type="InterPro" id="IPR003655">
    <property type="entry name" value="aKRAB"/>
</dbReference>
<dbReference type="GO" id="GO:0005634">
    <property type="term" value="C:nucleus"/>
    <property type="evidence" value="ECO:0007669"/>
    <property type="project" value="UniProtKB-SubCell"/>
</dbReference>
<evidence type="ECO:0000256" key="3">
    <source>
        <dbReference type="ARBA" id="ARBA00022679"/>
    </source>
</evidence>
<accession>A0A9D3RZT7</accession>
<keyword evidence="2" id="KW-0489">Methyltransferase</keyword>
<evidence type="ECO:0000313" key="15">
    <source>
        <dbReference type="EMBL" id="KAG5849929.1"/>
    </source>
</evidence>
<dbReference type="AlphaFoldDB" id="A0A9D3RZT7"/>
<evidence type="ECO:0000259" key="12">
    <source>
        <dbReference type="PROSITE" id="PS50157"/>
    </source>
</evidence>
<evidence type="ECO:0000256" key="9">
    <source>
        <dbReference type="ARBA" id="ARBA00023242"/>
    </source>
</evidence>
<evidence type="ECO:0000313" key="16">
    <source>
        <dbReference type="Proteomes" id="UP001044222"/>
    </source>
</evidence>
<dbReference type="GO" id="GO:0006355">
    <property type="term" value="P:regulation of DNA-templated transcription"/>
    <property type="evidence" value="ECO:0007669"/>
    <property type="project" value="InterPro"/>
</dbReference>
<evidence type="ECO:0000256" key="1">
    <source>
        <dbReference type="ARBA" id="ARBA00004123"/>
    </source>
</evidence>
<dbReference type="InterPro" id="IPR044417">
    <property type="entry name" value="PRDM7_9_PR-SET"/>
</dbReference>
<proteinExistence type="predicted"/>
<keyword evidence="3" id="KW-0808">Transferase</keyword>
<gene>
    <name evidence="15" type="ORF">ANANG_G00076920</name>
</gene>
<keyword evidence="6" id="KW-0677">Repeat</keyword>
<sequence length="444" mass="50282">MSAANVTVNKYCRSASVENFEELKVYFSKTEWTNLQKCEKLRYKNIKRNHEAMLALGLYSPTPAFMRSGRPRRDKPVDFAEQSDSEDEEWRPGLLRKPASRSFSSQIRRPSQHGAPSGASQSSAVAQDRSGAALLPETQTESPASGLCHTQGVKNVTCPSNDGDNGFHGSPVEKQRGASKRSSRSSKQGNTGLLKKESLKLPTEQQRLYVRGDKLRSTRSVRYTEEEEPRDEDYLYCDECQSFFTDECQVRVSSIPGAGLGVFNQEQTVARGVHYGPYEGDLTDKDVAVDSGYSWMIYRSKRCVEYIDARRETHSNWMRYVNCARNEEEQNLVAFQYRGSILYRCFKPILPGQELLVWYGEDYAKDLDITFSYLWSNKCSSKGGEVVPSQFFPCTQCSLSYTAEHYLHKHIKRSHPEENTSKLTELLNQAHLSLSMGSGACDKC</sequence>
<dbReference type="EMBL" id="JAFIRN010000004">
    <property type="protein sequence ID" value="KAG5849929.1"/>
    <property type="molecule type" value="Genomic_DNA"/>
</dbReference>
<evidence type="ECO:0000256" key="2">
    <source>
        <dbReference type="ARBA" id="ARBA00022603"/>
    </source>
</evidence>
<dbReference type="InterPro" id="IPR036051">
    <property type="entry name" value="KRAB_dom_sf"/>
</dbReference>
<dbReference type="PANTHER" id="PTHR14112:SF1">
    <property type="entry name" value="KRAB-RELATED DOMAIN-CONTAINING PROTEIN"/>
    <property type="match status" value="1"/>
</dbReference>
<dbReference type="GO" id="GO:0032259">
    <property type="term" value="P:methylation"/>
    <property type="evidence" value="ECO:0007669"/>
    <property type="project" value="UniProtKB-KW"/>
</dbReference>
<dbReference type="CDD" id="cd19193">
    <property type="entry name" value="PR-SET_PRDM7_9"/>
    <property type="match status" value="1"/>
</dbReference>